<dbReference type="InterPro" id="IPR027806">
    <property type="entry name" value="HARBI1_dom"/>
</dbReference>
<dbReference type="EMBL" id="CAJOBA010037478">
    <property type="protein sequence ID" value="CAF4042876.1"/>
    <property type="molecule type" value="Genomic_DNA"/>
</dbReference>
<gene>
    <name evidence="4" type="ORF">OVA965_LOCUS25555</name>
    <name evidence="5" type="ORF">TMI583_LOCUS26288</name>
</gene>
<organism evidence="5 6">
    <name type="scientific">Didymodactylos carnosus</name>
    <dbReference type="NCBI Taxonomy" id="1234261"/>
    <lineage>
        <taxon>Eukaryota</taxon>
        <taxon>Metazoa</taxon>
        <taxon>Spiralia</taxon>
        <taxon>Gnathifera</taxon>
        <taxon>Rotifera</taxon>
        <taxon>Eurotatoria</taxon>
        <taxon>Bdelloidea</taxon>
        <taxon>Philodinida</taxon>
        <taxon>Philodinidae</taxon>
        <taxon>Didymodactylos</taxon>
    </lineage>
</organism>
<feature type="domain" description="DDE Tnp4" evidence="3">
    <location>
        <begin position="77"/>
        <end position="237"/>
    </location>
</feature>
<dbReference type="GO" id="GO:0046872">
    <property type="term" value="F:metal ion binding"/>
    <property type="evidence" value="ECO:0007669"/>
    <property type="project" value="UniProtKB-KW"/>
</dbReference>
<comment type="caution">
    <text evidence="5">The sequence shown here is derived from an EMBL/GenBank/DDBJ whole genome shotgun (WGS) entry which is preliminary data.</text>
</comment>
<name>A0A8S2PAS7_9BILA</name>
<feature type="non-terminal residue" evidence="5">
    <location>
        <position position="1"/>
    </location>
</feature>
<dbReference type="Proteomes" id="UP000682733">
    <property type="component" value="Unassembled WGS sequence"/>
</dbReference>
<accession>A0A8S2PAS7</accession>
<keyword evidence="2" id="KW-0479">Metal-binding</keyword>
<evidence type="ECO:0000256" key="1">
    <source>
        <dbReference type="ARBA" id="ARBA00001968"/>
    </source>
</evidence>
<dbReference type="Proteomes" id="UP000677228">
    <property type="component" value="Unassembled WGS sequence"/>
</dbReference>
<evidence type="ECO:0000313" key="5">
    <source>
        <dbReference type="EMBL" id="CAF4042876.1"/>
    </source>
</evidence>
<protein>
    <recommendedName>
        <fullName evidence="3">DDE Tnp4 domain-containing protein</fullName>
    </recommendedName>
</protein>
<dbReference type="Pfam" id="PF13359">
    <property type="entry name" value="DDE_Tnp_4"/>
    <property type="match status" value="1"/>
</dbReference>
<evidence type="ECO:0000259" key="3">
    <source>
        <dbReference type="Pfam" id="PF13359"/>
    </source>
</evidence>
<dbReference type="EMBL" id="CAJNOK010015928">
    <property type="protein sequence ID" value="CAF1234849.1"/>
    <property type="molecule type" value="Genomic_DNA"/>
</dbReference>
<evidence type="ECO:0000256" key="2">
    <source>
        <dbReference type="ARBA" id="ARBA00022723"/>
    </source>
</evidence>
<sequence length="333" mass="38455">MKTNLSCRIGSLFKMKTDEENIRKRVADTLHSVAETFNELLTPYHLGVNHLSRDSALQHHTAYTKAFFGDQLSMIWDGTYFYIHKSNDHRLQRSTFSGQKYRNLVKFMSLVFPDGYILDVIGPFYATDNDATISKYILRTIQGLDTLTEDGDVQIVDRGFRDAAQHFKELGYDVKMPGLMERGSKQLALDDANTTRLVTKCRWVVESFHALIKKWRFFSERIDNSFLPSIKLLIRVLASSNSKKMLELQNTTSDLAEEITSFRLFFEKKWIPMKGCGIDFPQLSLEYLRHFTCGSYQLKQSKANAKSHLDENGDFDVELSPDKDNLLRCRIQS</sequence>
<comment type="cofactor">
    <cofactor evidence="1">
        <name>a divalent metal cation</name>
        <dbReference type="ChEBI" id="CHEBI:60240"/>
    </cofactor>
</comment>
<reference evidence="5" key="1">
    <citation type="submission" date="2021-02" db="EMBL/GenBank/DDBJ databases">
        <authorList>
            <person name="Nowell W R."/>
        </authorList>
    </citation>
    <scope>NUCLEOTIDE SEQUENCE</scope>
</reference>
<proteinExistence type="predicted"/>
<evidence type="ECO:0000313" key="6">
    <source>
        <dbReference type="Proteomes" id="UP000682733"/>
    </source>
</evidence>
<dbReference type="AlphaFoldDB" id="A0A8S2PAS7"/>
<evidence type="ECO:0000313" key="4">
    <source>
        <dbReference type="EMBL" id="CAF1234849.1"/>
    </source>
</evidence>